<dbReference type="Pfam" id="PF00171">
    <property type="entry name" value="Aldedh"/>
    <property type="match status" value="1"/>
</dbReference>
<dbReference type="GO" id="GO:0004029">
    <property type="term" value="F:aldehyde dehydrogenase (NAD+) activity"/>
    <property type="evidence" value="ECO:0007669"/>
    <property type="project" value="UniProtKB-EC"/>
</dbReference>
<dbReference type="InterPro" id="IPR016162">
    <property type="entry name" value="Ald_DH_N"/>
</dbReference>
<keyword evidence="2 6" id="KW-0560">Oxidoreductase</keyword>
<evidence type="ECO:0000313" key="8">
    <source>
        <dbReference type="EMBL" id="VVJ21862.1"/>
    </source>
</evidence>
<evidence type="ECO:0000256" key="1">
    <source>
        <dbReference type="ARBA" id="ARBA00009986"/>
    </source>
</evidence>
<dbReference type="Gene3D" id="3.40.309.10">
    <property type="entry name" value="Aldehyde Dehydrogenase, Chain A, domain 2"/>
    <property type="match status" value="1"/>
</dbReference>
<dbReference type="PROSITE" id="PS00687">
    <property type="entry name" value="ALDEHYDE_DEHYDR_GLU"/>
    <property type="match status" value="1"/>
</dbReference>
<proteinExistence type="inferred from homology"/>
<dbReference type="Gene3D" id="3.40.605.10">
    <property type="entry name" value="Aldehyde Dehydrogenase, Chain A, domain 1"/>
    <property type="match status" value="1"/>
</dbReference>
<dbReference type="EMBL" id="CABVGP010000002">
    <property type="protein sequence ID" value="VVJ21862.1"/>
    <property type="molecule type" value="Genomic_DNA"/>
</dbReference>
<dbReference type="PANTHER" id="PTHR42804">
    <property type="entry name" value="ALDEHYDE DEHYDROGENASE"/>
    <property type="match status" value="1"/>
</dbReference>
<evidence type="ECO:0000256" key="3">
    <source>
        <dbReference type="ARBA" id="ARBA00024226"/>
    </source>
</evidence>
<protein>
    <recommendedName>
        <fullName evidence="3">aldehyde dehydrogenase (NAD(+))</fullName>
        <ecNumber evidence="3">1.2.1.3</ecNumber>
    </recommendedName>
</protein>
<evidence type="ECO:0000259" key="7">
    <source>
        <dbReference type="Pfam" id="PF00171"/>
    </source>
</evidence>
<dbReference type="PROSITE" id="PS00070">
    <property type="entry name" value="ALDEHYDE_DEHYDR_CYS"/>
    <property type="match status" value="1"/>
</dbReference>
<accession>A0A6I8M1M2</accession>
<gene>
    <name evidence="8" type="ORF">AA23TX_06876</name>
</gene>
<dbReference type="Proteomes" id="UP000399805">
    <property type="component" value="Unassembled WGS sequence"/>
</dbReference>
<reference evidence="8 9" key="1">
    <citation type="submission" date="2019-09" db="EMBL/GenBank/DDBJ databases">
        <authorList>
            <person name="Leyn A S."/>
        </authorList>
    </citation>
    <scope>NUCLEOTIDE SEQUENCE [LARGE SCALE GENOMIC DNA]</scope>
    <source>
        <strain evidence="8">AA231_1</strain>
    </source>
</reference>
<dbReference type="PANTHER" id="PTHR42804:SF1">
    <property type="entry name" value="ALDEHYDE DEHYDROGENASE-RELATED"/>
    <property type="match status" value="1"/>
</dbReference>
<dbReference type="CDD" id="cd07078">
    <property type="entry name" value="ALDH"/>
    <property type="match status" value="1"/>
</dbReference>
<dbReference type="InterPro" id="IPR015590">
    <property type="entry name" value="Aldehyde_DH_dom"/>
</dbReference>
<comment type="similarity">
    <text evidence="1 6">Belongs to the aldehyde dehydrogenase family.</text>
</comment>
<feature type="active site" evidence="5">
    <location>
        <position position="247"/>
    </location>
</feature>
<dbReference type="InterPro" id="IPR016163">
    <property type="entry name" value="Ald_DH_C"/>
</dbReference>
<dbReference type="SUPFAM" id="SSF53720">
    <property type="entry name" value="ALDH-like"/>
    <property type="match status" value="1"/>
</dbReference>
<feature type="domain" description="Aldehyde dehydrogenase" evidence="7">
    <location>
        <begin position="12"/>
        <end position="469"/>
    </location>
</feature>
<organism evidence="8 9">
    <name type="scientific">Amycolatopsis camponoti</name>
    <dbReference type="NCBI Taxonomy" id="2606593"/>
    <lineage>
        <taxon>Bacteria</taxon>
        <taxon>Bacillati</taxon>
        <taxon>Actinomycetota</taxon>
        <taxon>Actinomycetes</taxon>
        <taxon>Pseudonocardiales</taxon>
        <taxon>Pseudonocardiaceae</taxon>
        <taxon>Amycolatopsis</taxon>
    </lineage>
</organism>
<evidence type="ECO:0000313" key="9">
    <source>
        <dbReference type="Proteomes" id="UP000399805"/>
    </source>
</evidence>
<sequence>MRTLQNHIDGRWVDSSGADTITRLNPYHETPVAVLPAGTAEDADTAVRAAERAQPAWAALNLPDRLARLRHLAALVEKNVDDLAAMETEEMGKPRQIAAQFIHAGLTAFTDALHHAESYRFAHRVKVVDGVATDVQRFPVGVVALIVPWNFTVTTILMTLGQALAAGNTVVVKPSEKASISAVGFFELVDQAGLPAGAVNLLLGDGHSGAPLAGHPGIDLVHFTGSVRTGRSVATAAAANFNRALLELGGKDPVVVDSDVDVHAVAEEVAVGSYLNSGQICTAMERIYVHQDVAEPFVDALVAATRRQVVGDPADPGTQIGPMVDGDQRQLVHRQVEAAVAAGARVLVGGEVPEGPGWFYPPTVVVDVRPEMELMCAETFGPVAAVQVVPSFEAGVEEAKRTEFGLAATVYTADADHRKLACSIPTGVLWLGGWQLGDLGRLIEPAGVSGMGASGGVYALDAMTRPTSVSYVVHAVQDGADTDVRGEIS</sequence>
<evidence type="ECO:0000256" key="2">
    <source>
        <dbReference type="ARBA" id="ARBA00023002"/>
    </source>
</evidence>
<comment type="catalytic activity">
    <reaction evidence="4">
        <text>an aldehyde + NAD(+) + H2O = a carboxylate + NADH + 2 H(+)</text>
        <dbReference type="Rhea" id="RHEA:16185"/>
        <dbReference type="ChEBI" id="CHEBI:15377"/>
        <dbReference type="ChEBI" id="CHEBI:15378"/>
        <dbReference type="ChEBI" id="CHEBI:17478"/>
        <dbReference type="ChEBI" id="CHEBI:29067"/>
        <dbReference type="ChEBI" id="CHEBI:57540"/>
        <dbReference type="ChEBI" id="CHEBI:57945"/>
        <dbReference type="EC" id="1.2.1.3"/>
    </reaction>
</comment>
<evidence type="ECO:0000256" key="4">
    <source>
        <dbReference type="ARBA" id="ARBA00049194"/>
    </source>
</evidence>
<keyword evidence="9" id="KW-1185">Reference proteome</keyword>
<name>A0A6I8M1M2_9PSEU</name>
<dbReference type="InterPro" id="IPR016160">
    <property type="entry name" value="Ald_DH_CS_CYS"/>
</dbReference>
<dbReference type="FunFam" id="3.40.605.10:FF:000007">
    <property type="entry name" value="NAD/NADP-dependent betaine aldehyde dehydrogenase"/>
    <property type="match status" value="1"/>
</dbReference>
<dbReference type="RefSeq" id="WP_155546712.1">
    <property type="nucleotide sequence ID" value="NZ_CABVGP010000002.1"/>
</dbReference>
<dbReference type="InterPro" id="IPR029510">
    <property type="entry name" value="Ald_DH_CS_GLU"/>
</dbReference>
<evidence type="ECO:0000256" key="6">
    <source>
        <dbReference type="RuleBase" id="RU003345"/>
    </source>
</evidence>
<dbReference type="EC" id="1.2.1.3" evidence="3"/>
<dbReference type="AlphaFoldDB" id="A0A6I8M1M2"/>
<evidence type="ECO:0000256" key="5">
    <source>
        <dbReference type="PROSITE-ProRule" id="PRU10007"/>
    </source>
</evidence>
<dbReference type="InterPro" id="IPR016161">
    <property type="entry name" value="Ald_DH/histidinol_DH"/>
</dbReference>